<keyword evidence="3" id="KW-1185">Reference proteome</keyword>
<dbReference type="AlphaFoldDB" id="A0A4C1ZBT6"/>
<dbReference type="EMBL" id="BGZK01001690">
    <property type="protein sequence ID" value="GBP84623.1"/>
    <property type="molecule type" value="Genomic_DNA"/>
</dbReference>
<proteinExistence type="predicted"/>
<sequence length="122" mass="13574">MAAQTRPAGRAAAAGRRRADGPDTGQVLCAVFVYAKNAYKLRNVNALRIMNRSRLDYQVHSGVFPAEMSSCENAYTKYRAHVPPSTKRSYERDVLECSTLARTYLPHLRGLGSEKVSLAEIR</sequence>
<dbReference type="Proteomes" id="UP000299102">
    <property type="component" value="Unassembled WGS sequence"/>
</dbReference>
<feature type="region of interest" description="Disordered" evidence="1">
    <location>
        <begin position="1"/>
        <end position="23"/>
    </location>
</feature>
<organism evidence="2 3">
    <name type="scientific">Eumeta variegata</name>
    <name type="common">Bagworm moth</name>
    <name type="synonym">Eumeta japonica</name>
    <dbReference type="NCBI Taxonomy" id="151549"/>
    <lineage>
        <taxon>Eukaryota</taxon>
        <taxon>Metazoa</taxon>
        <taxon>Ecdysozoa</taxon>
        <taxon>Arthropoda</taxon>
        <taxon>Hexapoda</taxon>
        <taxon>Insecta</taxon>
        <taxon>Pterygota</taxon>
        <taxon>Neoptera</taxon>
        <taxon>Endopterygota</taxon>
        <taxon>Lepidoptera</taxon>
        <taxon>Glossata</taxon>
        <taxon>Ditrysia</taxon>
        <taxon>Tineoidea</taxon>
        <taxon>Psychidae</taxon>
        <taxon>Oiketicinae</taxon>
        <taxon>Eumeta</taxon>
    </lineage>
</organism>
<evidence type="ECO:0000313" key="3">
    <source>
        <dbReference type="Proteomes" id="UP000299102"/>
    </source>
</evidence>
<feature type="compositionally biased region" description="Low complexity" evidence="1">
    <location>
        <begin position="1"/>
        <end position="14"/>
    </location>
</feature>
<reference evidence="2 3" key="1">
    <citation type="journal article" date="2019" name="Commun. Biol.">
        <title>The bagworm genome reveals a unique fibroin gene that provides high tensile strength.</title>
        <authorList>
            <person name="Kono N."/>
            <person name="Nakamura H."/>
            <person name="Ohtoshi R."/>
            <person name="Tomita M."/>
            <person name="Numata K."/>
            <person name="Arakawa K."/>
        </authorList>
    </citation>
    <scope>NUCLEOTIDE SEQUENCE [LARGE SCALE GENOMIC DNA]</scope>
</reference>
<gene>
    <name evidence="2" type="ORF">EVAR_55327_1</name>
</gene>
<evidence type="ECO:0000256" key="1">
    <source>
        <dbReference type="SAM" id="MobiDB-lite"/>
    </source>
</evidence>
<accession>A0A4C1ZBT6</accession>
<protein>
    <submittedName>
        <fullName evidence="2">Uncharacterized protein</fullName>
    </submittedName>
</protein>
<comment type="caution">
    <text evidence="2">The sequence shown here is derived from an EMBL/GenBank/DDBJ whole genome shotgun (WGS) entry which is preliminary data.</text>
</comment>
<evidence type="ECO:0000313" key="2">
    <source>
        <dbReference type="EMBL" id="GBP84623.1"/>
    </source>
</evidence>
<name>A0A4C1ZBT6_EUMVA</name>